<protein>
    <recommendedName>
        <fullName evidence="4">DUF4083 domain-containing protein</fullName>
    </recommendedName>
</protein>
<keyword evidence="3" id="KW-1185">Reference proteome</keyword>
<dbReference type="Proteomes" id="UP000215224">
    <property type="component" value="Chromosome"/>
</dbReference>
<keyword evidence="1" id="KW-0472">Membrane</keyword>
<reference evidence="2 3" key="1">
    <citation type="submission" date="2016-12" db="EMBL/GenBank/DDBJ databases">
        <title>The whole genome sequencing and assembly of Bacillus cohnii DSM 6307T strain.</title>
        <authorList>
            <person name="Lee Y.-J."/>
            <person name="Yi H."/>
            <person name="Bahn Y.-S."/>
            <person name="Kim J.F."/>
            <person name="Lee D.-W."/>
        </authorList>
    </citation>
    <scope>NUCLEOTIDE SEQUENCE [LARGE SCALE GENOMIC DNA]</scope>
    <source>
        <strain evidence="2 3">DSM 6307</strain>
    </source>
</reference>
<dbReference type="RefSeq" id="WP_066421137.1">
    <property type="nucleotide sequence ID" value="NZ_CP018866.1"/>
</dbReference>
<dbReference type="KEGG" id="bcoh:BC6307_21710"/>
<feature type="transmembrane region" description="Helical" evidence="1">
    <location>
        <begin position="15"/>
        <end position="38"/>
    </location>
</feature>
<evidence type="ECO:0000313" key="2">
    <source>
        <dbReference type="EMBL" id="AST93697.1"/>
    </source>
</evidence>
<dbReference type="STRING" id="1314751.GCA_001591425_04668"/>
<organism evidence="2 3">
    <name type="scientific">Sutcliffiella cohnii</name>
    <dbReference type="NCBI Taxonomy" id="33932"/>
    <lineage>
        <taxon>Bacteria</taxon>
        <taxon>Bacillati</taxon>
        <taxon>Bacillota</taxon>
        <taxon>Bacilli</taxon>
        <taxon>Bacillales</taxon>
        <taxon>Bacillaceae</taxon>
        <taxon>Sutcliffiella</taxon>
    </lineage>
</organism>
<keyword evidence="1" id="KW-1133">Transmembrane helix</keyword>
<accession>A0A223KWB8</accession>
<evidence type="ECO:0000313" key="3">
    <source>
        <dbReference type="Proteomes" id="UP000215224"/>
    </source>
</evidence>
<keyword evidence="1" id="KW-0812">Transmembrane</keyword>
<sequence length="61" mass="6992">MYLLSAGGLTVGDSIFQLIVILVVFVIPVTIIAGLFIFMKKRNERLKRVEEKLDDLLERKK</sequence>
<gene>
    <name evidence="2" type="ORF">BC6307_21710</name>
</gene>
<dbReference type="EMBL" id="CP018866">
    <property type="protein sequence ID" value="AST93697.1"/>
    <property type="molecule type" value="Genomic_DNA"/>
</dbReference>
<dbReference type="AlphaFoldDB" id="A0A223KWB8"/>
<proteinExistence type="predicted"/>
<evidence type="ECO:0000256" key="1">
    <source>
        <dbReference type="SAM" id="Phobius"/>
    </source>
</evidence>
<evidence type="ECO:0008006" key="4">
    <source>
        <dbReference type="Google" id="ProtNLM"/>
    </source>
</evidence>
<name>A0A223KWB8_9BACI</name>